<dbReference type="SUPFAM" id="SSF56349">
    <property type="entry name" value="DNA breaking-rejoining enzymes"/>
    <property type="match status" value="1"/>
</dbReference>
<dbReference type="Gene3D" id="1.10.443.10">
    <property type="entry name" value="Intergrase catalytic core"/>
    <property type="match status" value="1"/>
</dbReference>
<keyword evidence="1" id="KW-0233">DNA recombination</keyword>
<dbReference type="Proteomes" id="UP001189429">
    <property type="component" value="Unassembled WGS sequence"/>
</dbReference>
<evidence type="ECO:0000313" key="3">
    <source>
        <dbReference type="Proteomes" id="UP001189429"/>
    </source>
</evidence>
<dbReference type="EMBL" id="CAUYUJ010015427">
    <property type="protein sequence ID" value="CAK0853814.1"/>
    <property type="molecule type" value="Genomic_DNA"/>
</dbReference>
<reference evidence="2" key="1">
    <citation type="submission" date="2023-10" db="EMBL/GenBank/DDBJ databases">
        <authorList>
            <person name="Chen Y."/>
            <person name="Shah S."/>
            <person name="Dougan E. K."/>
            <person name="Thang M."/>
            <person name="Chan C."/>
        </authorList>
    </citation>
    <scope>NUCLEOTIDE SEQUENCE [LARGE SCALE GENOMIC DNA]</scope>
</reference>
<evidence type="ECO:0000313" key="2">
    <source>
        <dbReference type="EMBL" id="CAK0853814.1"/>
    </source>
</evidence>
<protein>
    <submittedName>
        <fullName evidence="2">Uncharacterized protein</fullName>
    </submittedName>
</protein>
<dbReference type="InterPro" id="IPR011010">
    <property type="entry name" value="DNA_brk_join_enz"/>
</dbReference>
<keyword evidence="3" id="KW-1185">Reference proteome</keyword>
<accession>A0ABN9U4M0</accession>
<gene>
    <name evidence="2" type="ORF">PCOR1329_LOCUS45164</name>
</gene>
<dbReference type="InterPro" id="IPR013762">
    <property type="entry name" value="Integrase-like_cat_sf"/>
</dbReference>
<name>A0ABN9U4M0_9DINO</name>
<evidence type="ECO:0000256" key="1">
    <source>
        <dbReference type="ARBA" id="ARBA00023172"/>
    </source>
</evidence>
<sequence length="1539" mass="166162">MAEARPIAPGRLVLVWYGGGEAYWHERLLLCRVEGTTWVITTPDGDVYPEDIYELNCKPCFQGSIPPSIPANALLYRFAPFGQLHTPAEWRQVFEDGIATEMERANRGVDDAAADAESGAVRDRAALHGWTADTGLPGGPPAAVAGAGDGAAVPIAAGPPGSGGPPPLPPAAAPLAGALAGAGGGAAVPLAGAPLGAAALPGAAAAAHRQWIVVANDGQPGAPAVGADWSVDASAVIMGNFALVKLGTATLVLESIDAGSKQLKLVARRGELEQAVAVPSGDGAGPQAGAAAASAGAQLKATDARMGKRFRSFVDAVGLLEEPRFADFPIQGPRTTFWLCRFIRDQGQVPRTRTDKWMRDAHVPDNDRVKHEHGSLMEILEYALTYDQLDVSSLASFEILARRVQLLEEAYTSNPKAPRFEGGQHFQGLGRRVAAAAPMRTSHVAGQLQGEAQIQKERRKAREEGRQLVEVVFGGFGAYFNAVGVVIEDLGEMLFEAWRMVASATCCRCRGWARLKSHVALSVAGFSSAFVVARGLTGASTRQFGLSASLGALAAHRSVAQVESRRALLLLWPEMPRRPRPCLESGPLRMKPSRRFCAQTLAAETATALGVDIYQVLPSDASHKFKRLRDAILLSDEEYALRIMSEGLPNLYFDPVLEAIYSASFDIKDYFQELRIDEELSQYFALPAVRASAVGVGSISGVQVDTHELIYPALQSLPMGFSWAMWAAQLVHEEVLRRAGLPPPRLLRDGTPPPSLGGGPVHMAFADNFGAIGCDMAEKAGFHVHEIERVSTSLDIIGVHLDGERKVVTLSAARAWRIYAGLHAFVRRGRCTGREMRAILGHLCFAFLLRRPCLSCIAAAFAFAESAGNDCENIWPSVKRGLLIAAAILPLVYADISAGWLHQVVATDASTTGLGVCVAEWPTHAIQLAGPHDERWRFKKDPQRKHREVALAGYDVAEPPVDRDDNLTVDSDESAWLAVGDFLDVEPAAVKEARWAVVAKRPCGSHMGAIHVKEARGAMLGLKHVVRRGRWRHRKVLTLADNMGLLLALQSILQIDLRGSGSQQWLMLGLHGVLPLGLFILVPGVVTRAPGAIRRRPAGVTARSVAQRIETAPAMHLVSLETRVRGQQPLVDAGRLAEIAGHSFDKAGCRAPICQQRRPLLESIAVRPVQVEDYHRRIEEFYGFVRRQGLSTCTLDSLETALLDWADDAFLEGRKKHDGEKMKAAVLHHYPNFERPNTKPLARFERCLKAWGRRRPALGRLPPPCPTICGLAVGLHLLDHTDMAVAALVALSAYLRPGELRGLRVRDVVPPALGYGPECQKWSLILGPTDGQGDPTKMGVHDDSVTMDHENLQFLGHFFELHRRGKAPDEPLWSFTQAELGAMIAKALKVCNLEGLGIVPYSLRHAGPSWDVITGRRSQRGVQRRGRWASISSLIRYEKSSKVNSMLVNLDDSRGDIFLDIFAGSEGVGKAAARCGISSLEVEMQSGLDLLAPGVMEAPAEAGELRPCEGSVPGDAVPICQHCKKSASCFGYAQCCPFS</sequence>
<proteinExistence type="predicted"/>
<comment type="caution">
    <text evidence="2">The sequence shown here is derived from an EMBL/GenBank/DDBJ whole genome shotgun (WGS) entry which is preliminary data.</text>
</comment>
<organism evidence="2 3">
    <name type="scientific">Prorocentrum cordatum</name>
    <dbReference type="NCBI Taxonomy" id="2364126"/>
    <lineage>
        <taxon>Eukaryota</taxon>
        <taxon>Sar</taxon>
        <taxon>Alveolata</taxon>
        <taxon>Dinophyceae</taxon>
        <taxon>Prorocentrales</taxon>
        <taxon>Prorocentraceae</taxon>
        <taxon>Prorocentrum</taxon>
    </lineage>
</organism>